<feature type="repeat" description="WD" evidence="6">
    <location>
        <begin position="205"/>
        <end position="227"/>
    </location>
</feature>
<dbReference type="RefSeq" id="XP_031576714.1">
    <property type="nucleotide sequence ID" value="XM_031720504.1"/>
</dbReference>
<dbReference type="FunFam" id="2.130.10.10:FF:001009">
    <property type="entry name" value="Small nucleolar ribonucleoprotein complex subunit, putative"/>
    <property type="match status" value="1"/>
</dbReference>
<dbReference type="CDD" id="cd00200">
    <property type="entry name" value="WD40"/>
    <property type="match status" value="2"/>
</dbReference>
<feature type="region of interest" description="Disordered" evidence="7">
    <location>
        <begin position="172"/>
        <end position="202"/>
    </location>
</feature>
<evidence type="ECO:0000256" key="4">
    <source>
        <dbReference type="ARBA" id="ARBA00023242"/>
    </source>
</evidence>
<dbReference type="InterPro" id="IPR015943">
    <property type="entry name" value="WD40/YVTN_repeat-like_dom_sf"/>
</dbReference>
<feature type="repeat" description="WD" evidence="6">
    <location>
        <begin position="228"/>
        <end position="269"/>
    </location>
</feature>
<dbReference type="InterPro" id="IPR036322">
    <property type="entry name" value="WD40_repeat_dom_sf"/>
</dbReference>
<dbReference type="PANTHER" id="PTHR19854">
    <property type="entry name" value="TRANSDUCIN BETA-LIKE 3"/>
    <property type="match status" value="1"/>
</dbReference>
<evidence type="ECO:0000313" key="10">
    <source>
        <dbReference type="Proteomes" id="UP000002038"/>
    </source>
</evidence>
<dbReference type="KEGG" id="bgh:BDBG_01820"/>
<dbReference type="GO" id="GO:0030686">
    <property type="term" value="C:90S preribosome"/>
    <property type="evidence" value="ECO:0007669"/>
    <property type="project" value="TreeGrafter"/>
</dbReference>
<evidence type="ECO:0000256" key="1">
    <source>
        <dbReference type="ARBA" id="ARBA00004604"/>
    </source>
</evidence>
<evidence type="ECO:0000256" key="5">
    <source>
        <dbReference type="ARBA" id="ARBA00037338"/>
    </source>
</evidence>
<feature type="repeat" description="WD" evidence="6">
    <location>
        <begin position="616"/>
        <end position="638"/>
    </location>
</feature>
<dbReference type="Pfam" id="PF08625">
    <property type="entry name" value="Utp13"/>
    <property type="match status" value="1"/>
</dbReference>
<feature type="repeat" description="WD" evidence="6">
    <location>
        <begin position="107"/>
        <end position="148"/>
    </location>
</feature>
<dbReference type="InterPro" id="IPR019775">
    <property type="entry name" value="WD40_repeat_CS"/>
</dbReference>
<reference evidence="10" key="1">
    <citation type="journal article" date="2015" name="PLoS Genet.">
        <title>The dynamic genome and transcriptome of the human fungal pathogen Blastomyces and close relative Emmonsia.</title>
        <authorList>
            <person name="Munoz J.F."/>
            <person name="Gauthier G.M."/>
            <person name="Desjardins C.A."/>
            <person name="Gallo J.E."/>
            <person name="Holder J."/>
            <person name="Sullivan T.D."/>
            <person name="Marty A.J."/>
            <person name="Carmen J.C."/>
            <person name="Chen Z."/>
            <person name="Ding L."/>
            <person name="Gujja S."/>
            <person name="Magrini V."/>
            <person name="Misas E."/>
            <person name="Mitreva M."/>
            <person name="Priest M."/>
            <person name="Saif S."/>
            <person name="Whiston E.A."/>
            <person name="Young S."/>
            <person name="Zeng Q."/>
            <person name="Goldman W.E."/>
            <person name="Mardis E.R."/>
            <person name="Taylor J.W."/>
            <person name="McEwen J.G."/>
            <person name="Clay O.K."/>
            <person name="Klein B.S."/>
            <person name="Cuomo C.A."/>
        </authorList>
    </citation>
    <scope>NUCLEOTIDE SEQUENCE [LARGE SCALE GENOMIC DNA]</scope>
    <source>
        <strain evidence="10">SLH14081</strain>
    </source>
</reference>
<keyword evidence="9" id="KW-0687">Ribonucleoprotein</keyword>
<comment type="subcellular location">
    <subcellularLocation>
        <location evidence="1">Nucleus</location>
        <location evidence="1">Nucleolus</location>
    </subcellularLocation>
</comment>
<dbReference type="PROSITE" id="PS50082">
    <property type="entry name" value="WD_REPEATS_2"/>
    <property type="match status" value="6"/>
</dbReference>
<dbReference type="PRINTS" id="PR00320">
    <property type="entry name" value="GPROTEINBRPT"/>
</dbReference>
<dbReference type="GO" id="GO:0034511">
    <property type="term" value="F:U3 snoRNA binding"/>
    <property type="evidence" value="ECO:0007669"/>
    <property type="project" value="TreeGrafter"/>
</dbReference>
<gene>
    <name evidence="9" type="ORF">BDBG_01820</name>
</gene>
<feature type="repeat" description="WD" evidence="6">
    <location>
        <begin position="541"/>
        <end position="582"/>
    </location>
</feature>
<keyword evidence="10" id="KW-1185">Reference proteome</keyword>
<keyword evidence="4" id="KW-0539">Nucleus</keyword>
<sequence length="953" mass="103518">MSKINIKTTFEVANTIRPIYTGGSVSLDASGRFLVACVGEDVLITDLSTGAQLATIEGDGEVITSVSITPSASHLAICSRSLSMRIYSLVQLAEPSLSIQVELLRTLKPHTSPVVTSAIDVTGTLLATGSSDGSIKIWDIRRGFATHTFHGHGGVISALCFFEAAGSNAADELSSNRKSKGSKSTYDSNNSRHGDFGPSTAGFRLASGSEDGKIRVWDLHKRKTIASLESHVSVVRSLSFSPSENALLSASRDKTLIMWDARTWKTRRIIPALESVEAAGFLSDESLCYTGGENGRLRIWDPSRGSEVTKDQDPGQDQEGIIACEYSPNLPWVMTIHADQTLRLHSIEPLLSLKPSTKIDPLPIIRRISGNDDEVIDLACVGRDRSLVALATNTEYIRIVSTNKQYSTGSQPGEEQDYFGAEVRHLEGHEDIIICLDVDWSGCWLATGAKDNTARLWRIDTESSSFTCFATLTGHAESLGAIAFPRAPPPPNSLAFQDPLSHPPPFLFTGSQDRTLKRWDTSKLSASKSLNTNAPKALYTRKAHDKDINALDVNYSSTLFASASQDRTAKIWSVEDGSVLGILRGHKRGVWSIRFAPKDTPVITSDSGTSTSRGVVATGSADKTIKLWSLSDYSCLLTFEGHTNSVLKLLWLPPPLIDSDNEDISSRGAVQVHPLVASAGADGLVKIWSPYSGEIETTLDNHVDRVWALATPSTASTDKPTADSHGFALISGGADSVVTFWKDTTSATLSAAVNANTERIEQDQQLQNYIHAGAYREAITLALQLNHPARLLSLFTAAMDGSRIADSETEKESLTGNPDIDTVLQSLDKDNLYSLLLRVRDWNTNARTAPVAQRILYALSKSYPPSTFIELANYRHTAPQGGRNKYRPQSMKEILDTLVAYTERHYKRIEELVDESYLVEWVLGEMNGGIGGGRFLNGGGEMGQGQDVIMAGV</sequence>
<dbReference type="GO" id="GO:0000480">
    <property type="term" value="P:endonucleolytic cleavage in 5'-ETS of tricistronic rRNA transcript (SSU-rRNA, 5.8S rRNA, LSU-rRNA)"/>
    <property type="evidence" value="ECO:0007669"/>
    <property type="project" value="TreeGrafter"/>
</dbReference>
<dbReference type="GeneID" id="8506960"/>
<dbReference type="PROSITE" id="PS00678">
    <property type="entry name" value="WD_REPEATS_1"/>
    <property type="match status" value="3"/>
</dbReference>
<evidence type="ECO:0000313" key="9">
    <source>
        <dbReference type="EMBL" id="OAT05423.1"/>
    </source>
</evidence>
<protein>
    <submittedName>
        <fullName evidence="9">Small nucleolar ribonucleoprotein complex subunit</fullName>
    </submittedName>
</protein>
<dbReference type="Proteomes" id="UP000002038">
    <property type="component" value="Unassembled WGS sequence"/>
</dbReference>
<accession>A0A179UCF2</accession>
<dbReference type="Pfam" id="PF00400">
    <property type="entry name" value="WD40"/>
    <property type="match status" value="8"/>
</dbReference>
<evidence type="ECO:0000259" key="8">
    <source>
        <dbReference type="Pfam" id="PF08625"/>
    </source>
</evidence>
<dbReference type="OrthoDB" id="5414888at2759"/>
<feature type="domain" description="U3 small nucleolar RNA-associated protein 13 C-terminal" evidence="8">
    <location>
        <begin position="763"/>
        <end position="926"/>
    </location>
</feature>
<dbReference type="PANTHER" id="PTHR19854:SF15">
    <property type="entry name" value="TRANSDUCIN BETA-LIKE PROTEIN 3"/>
    <property type="match status" value="1"/>
</dbReference>
<dbReference type="AlphaFoldDB" id="A0A179UCF2"/>
<proteinExistence type="predicted"/>
<feature type="repeat" description="WD" evidence="6">
    <location>
        <begin position="426"/>
        <end position="467"/>
    </location>
</feature>
<evidence type="ECO:0000256" key="6">
    <source>
        <dbReference type="PROSITE-ProRule" id="PRU00221"/>
    </source>
</evidence>
<dbReference type="InterPro" id="IPR020472">
    <property type="entry name" value="WD40_PAC1"/>
</dbReference>
<evidence type="ECO:0000256" key="2">
    <source>
        <dbReference type="ARBA" id="ARBA00022574"/>
    </source>
</evidence>
<dbReference type="InterPro" id="IPR001680">
    <property type="entry name" value="WD40_rpt"/>
</dbReference>
<evidence type="ECO:0000256" key="7">
    <source>
        <dbReference type="SAM" id="MobiDB-lite"/>
    </source>
</evidence>
<dbReference type="SUPFAM" id="SSF50978">
    <property type="entry name" value="WD40 repeat-like"/>
    <property type="match status" value="2"/>
</dbReference>
<dbReference type="STRING" id="559298.A0A179UCF2"/>
<dbReference type="Gene3D" id="2.130.10.10">
    <property type="entry name" value="YVTN repeat-like/Quinoprotein amine dehydrogenase"/>
    <property type="match status" value="4"/>
</dbReference>
<dbReference type="GO" id="GO:0032040">
    <property type="term" value="C:small-subunit processome"/>
    <property type="evidence" value="ECO:0007669"/>
    <property type="project" value="InterPro"/>
</dbReference>
<dbReference type="SUPFAM" id="SSF63829">
    <property type="entry name" value="Calcium-dependent phosphotriesterase"/>
    <property type="match status" value="1"/>
</dbReference>
<evidence type="ECO:0000256" key="3">
    <source>
        <dbReference type="ARBA" id="ARBA00022737"/>
    </source>
</evidence>
<dbReference type="VEuPathDB" id="FungiDB:BDBG_01820"/>
<name>A0A179UCF2_BLAGS</name>
<organism evidence="9 10">
    <name type="scientific">Blastomyces gilchristii (strain SLH14081)</name>
    <name type="common">Blastomyces dermatitidis</name>
    <dbReference type="NCBI Taxonomy" id="559298"/>
    <lineage>
        <taxon>Eukaryota</taxon>
        <taxon>Fungi</taxon>
        <taxon>Dikarya</taxon>
        <taxon>Ascomycota</taxon>
        <taxon>Pezizomycotina</taxon>
        <taxon>Eurotiomycetes</taxon>
        <taxon>Eurotiomycetidae</taxon>
        <taxon>Onygenales</taxon>
        <taxon>Ajellomycetaceae</taxon>
        <taxon>Blastomyces</taxon>
    </lineage>
</organism>
<dbReference type="GO" id="GO:0000472">
    <property type="term" value="P:endonucleolytic cleavage to generate mature 5'-end of SSU-rRNA from (SSU-rRNA, 5.8S rRNA, LSU-rRNA)"/>
    <property type="evidence" value="ECO:0007669"/>
    <property type="project" value="TreeGrafter"/>
</dbReference>
<dbReference type="SMART" id="SM00320">
    <property type="entry name" value="WD40"/>
    <property type="match status" value="13"/>
</dbReference>
<comment type="function">
    <text evidence="5">Component of the ASTRA complex involved in chromatin remodeling.</text>
</comment>
<dbReference type="InterPro" id="IPR013934">
    <property type="entry name" value="Utp13_C"/>
</dbReference>
<dbReference type="PROSITE" id="PS50294">
    <property type="entry name" value="WD_REPEATS_REGION"/>
    <property type="match status" value="4"/>
</dbReference>
<keyword evidence="3" id="KW-0677">Repeat</keyword>
<dbReference type="EMBL" id="GG657450">
    <property type="protein sequence ID" value="OAT05423.1"/>
    <property type="molecule type" value="Genomic_DNA"/>
</dbReference>
<keyword evidence="2 6" id="KW-0853">WD repeat</keyword>